<keyword evidence="6" id="KW-0472">Membrane</keyword>
<sequence length="804" mass="91078">MLLQIKLCTLLLLFSVTLHAQSIVNGRVHDENNAPLSQVTVSIKSISNQTQKSISTDKNGSFSFELPYGNYDLIISYLGYSNFIRKDIPVASKQVNLGNITLLPSAQSLEEIEIKGERKLIERLSDRMVINIENSILADGMTALEILQRAPAVKVDDDGNISMRGKSDVAVMINGKLSYLSPRDLATLLKGTSSSSIKSVELITNPSAKYDAQGMGGMINIVMKNDKKAGFNLSVNSYGGAGRKERYGAGLNLNSQKDNWNFILGFDKGFRGEEEFRTLNRFFERNPSESLARKSIQYSHTNEPLQTNNAKAGVDFQANEKLSLGIGWTGSFGTYKNFNEGYNNILFSNEELISNSLTNNSNISKWNTHTLMANLQQKIGSNDNLLSADFEYLHAHYKADQQLISDFQKTIHQPAFLSKRKNQTPSITQLYVGKLDYLQHINSHQRLELGWKSSFMNADNNAINDTLKAGNWVNDGSTSNHFLYNENIHAGYVNYHLESNNWNFTAGIRVENTYSLGNQLTSNLQNERKYTNWFPSTSITRKIGEKHSVQFSYSKRVNRPDYEDLNPFRYYIDAFVFYEGNPLLQPELANAFELNYSFGKNLHASFYYTDVKDVMTSVLTQLPAQNVTIRSIANIEGFRNKGVNINHSYSPINFWTSINNANIFENHYFGKFNNESIDNREWSYAIQSNNIFKLPKKWSFEINGQYNSPQTDGVLRQKGFGFVSAGLMKNVWKDKVSLKLAVNDIFKSMTYQTESYAGGVRMNQNFNLDSRTFIFSATIKLGKELNGRQKKKDNEEQNRVRGGN</sequence>
<dbReference type="PANTHER" id="PTHR30069:SF29">
    <property type="entry name" value="HEMOGLOBIN AND HEMOGLOBIN-HAPTOGLOBIN-BINDING PROTEIN 1-RELATED"/>
    <property type="match status" value="1"/>
</dbReference>
<evidence type="ECO:0000256" key="3">
    <source>
        <dbReference type="ARBA" id="ARBA00022452"/>
    </source>
</evidence>
<dbReference type="InterPro" id="IPR008969">
    <property type="entry name" value="CarboxyPept-like_regulatory"/>
</dbReference>
<dbReference type="GO" id="GO:0015344">
    <property type="term" value="F:siderophore uptake transmembrane transporter activity"/>
    <property type="evidence" value="ECO:0007669"/>
    <property type="project" value="TreeGrafter"/>
</dbReference>
<reference evidence="10 11" key="1">
    <citation type="submission" date="2017-06" db="EMBL/GenBank/DDBJ databases">
        <authorList>
            <consortium name="Pathogen Informatics"/>
        </authorList>
    </citation>
    <scope>NUCLEOTIDE SEQUENCE [LARGE SCALE GENOMIC DNA]</scope>
    <source>
        <strain evidence="10 11">NCTC12149</strain>
    </source>
</reference>
<keyword evidence="5 8" id="KW-0732">Signal</keyword>
<gene>
    <name evidence="10" type="ORF">SAMEA4412673_00862</name>
</gene>
<organism evidence="10 11">
    <name type="scientific">Sphingobacterium mizutaii</name>
    <dbReference type="NCBI Taxonomy" id="1010"/>
    <lineage>
        <taxon>Bacteria</taxon>
        <taxon>Pseudomonadati</taxon>
        <taxon>Bacteroidota</taxon>
        <taxon>Sphingobacteriia</taxon>
        <taxon>Sphingobacteriales</taxon>
        <taxon>Sphingobacteriaceae</taxon>
        <taxon>Sphingobacterium</taxon>
    </lineage>
</organism>
<evidence type="ECO:0000259" key="9">
    <source>
        <dbReference type="Pfam" id="PF14905"/>
    </source>
</evidence>
<dbReference type="KEGG" id="smiz:4412673_00862"/>
<evidence type="ECO:0000256" key="5">
    <source>
        <dbReference type="ARBA" id="ARBA00022729"/>
    </source>
</evidence>
<evidence type="ECO:0000256" key="1">
    <source>
        <dbReference type="ARBA" id="ARBA00004571"/>
    </source>
</evidence>
<dbReference type="Gene3D" id="2.60.40.1120">
    <property type="entry name" value="Carboxypeptidase-like, regulatory domain"/>
    <property type="match status" value="1"/>
</dbReference>
<evidence type="ECO:0000313" key="10">
    <source>
        <dbReference type="EMBL" id="SNV43812.1"/>
    </source>
</evidence>
<dbReference type="Gene3D" id="2.170.130.10">
    <property type="entry name" value="TonB-dependent receptor, plug domain"/>
    <property type="match status" value="1"/>
</dbReference>
<keyword evidence="3" id="KW-1134">Transmembrane beta strand</keyword>
<dbReference type="EMBL" id="LT906468">
    <property type="protein sequence ID" value="SNV43812.1"/>
    <property type="molecule type" value="Genomic_DNA"/>
</dbReference>
<accession>A0AAJ4X977</accession>
<name>A0AAJ4X977_9SPHI</name>
<evidence type="ECO:0000256" key="7">
    <source>
        <dbReference type="ARBA" id="ARBA00023237"/>
    </source>
</evidence>
<dbReference type="InterPro" id="IPR041700">
    <property type="entry name" value="OMP_b-brl_3"/>
</dbReference>
<feature type="domain" description="Outer membrane protein beta-barrel" evidence="9">
    <location>
        <begin position="378"/>
        <end position="777"/>
    </location>
</feature>
<feature type="chain" id="PRO_5042543928" evidence="8">
    <location>
        <begin position="21"/>
        <end position="804"/>
    </location>
</feature>
<evidence type="ECO:0000256" key="2">
    <source>
        <dbReference type="ARBA" id="ARBA00022448"/>
    </source>
</evidence>
<evidence type="ECO:0000256" key="8">
    <source>
        <dbReference type="SAM" id="SignalP"/>
    </source>
</evidence>
<proteinExistence type="predicted"/>
<dbReference type="InterPro" id="IPR036942">
    <property type="entry name" value="Beta-barrel_TonB_sf"/>
</dbReference>
<dbReference type="Gene3D" id="2.40.170.20">
    <property type="entry name" value="TonB-dependent receptor, beta-barrel domain"/>
    <property type="match status" value="1"/>
</dbReference>
<dbReference type="InterPro" id="IPR039426">
    <property type="entry name" value="TonB-dep_rcpt-like"/>
</dbReference>
<dbReference type="SUPFAM" id="SSF56935">
    <property type="entry name" value="Porins"/>
    <property type="match status" value="1"/>
</dbReference>
<keyword evidence="2" id="KW-0813">Transport</keyword>
<comment type="subcellular location">
    <subcellularLocation>
        <location evidence="1">Cell outer membrane</location>
        <topology evidence="1">Multi-pass membrane protein</topology>
    </subcellularLocation>
</comment>
<dbReference type="AlphaFoldDB" id="A0AAJ4X977"/>
<protein>
    <submittedName>
        <fullName evidence="10">Outer membrane receptor for Fe3+-dicitrate</fullName>
    </submittedName>
</protein>
<dbReference type="Pfam" id="PF13620">
    <property type="entry name" value="CarboxypepD_reg"/>
    <property type="match status" value="1"/>
</dbReference>
<evidence type="ECO:0000313" key="11">
    <source>
        <dbReference type="Proteomes" id="UP000215355"/>
    </source>
</evidence>
<evidence type="ECO:0000256" key="6">
    <source>
        <dbReference type="ARBA" id="ARBA00023136"/>
    </source>
</evidence>
<evidence type="ECO:0000256" key="4">
    <source>
        <dbReference type="ARBA" id="ARBA00022692"/>
    </source>
</evidence>
<feature type="signal peptide" evidence="8">
    <location>
        <begin position="1"/>
        <end position="20"/>
    </location>
</feature>
<dbReference type="PANTHER" id="PTHR30069">
    <property type="entry name" value="TONB-DEPENDENT OUTER MEMBRANE RECEPTOR"/>
    <property type="match status" value="1"/>
</dbReference>
<dbReference type="InterPro" id="IPR037066">
    <property type="entry name" value="Plug_dom_sf"/>
</dbReference>
<keyword evidence="7" id="KW-0998">Cell outer membrane</keyword>
<dbReference type="RefSeq" id="WP_093098714.1">
    <property type="nucleotide sequence ID" value="NZ_FNGK01000003.1"/>
</dbReference>
<dbReference type="GO" id="GO:0009279">
    <property type="term" value="C:cell outer membrane"/>
    <property type="evidence" value="ECO:0007669"/>
    <property type="project" value="UniProtKB-SubCell"/>
</dbReference>
<keyword evidence="4" id="KW-0812">Transmembrane</keyword>
<keyword evidence="10" id="KW-0675">Receptor</keyword>
<dbReference type="SUPFAM" id="SSF49464">
    <property type="entry name" value="Carboxypeptidase regulatory domain-like"/>
    <property type="match status" value="1"/>
</dbReference>
<dbReference type="Proteomes" id="UP000215355">
    <property type="component" value="Chromosome 1"/>
</dbReference>
<dbReference type="Pfam" id="PF14905">
    <property type="entry name" value="OMP_b-brl_3"/>
    <property type="match status" value="1"/>
</dbReference>
<dbReference type="GO" id="GO:0044718">
    <property type="term" value="P:siderophore transmembrane transport"/>
    <property type="evidence" value="ECO:0007669"/>
    <property type="project" value="TreeGrafter"/>
</dbReference>